<dbReference type="InterPro" id="IPR012338">
    <property type="entry name" value="Beta-lactam/transpept-like"/>
</dbReference>
<dbReference type="OrthoDB" id="6281933at2759"/>
<dbReference type="SUPFAM" id="SSF56601">
    <property type="entry name" value="beta-lactamase/transpeptidase-like"/>
    <property type="match status" value="1"/>
</dbReference>
<gene>
    <name evidence="2" type="ORF">DGYR_LOCUS9139</name>
</gene>
<comment type="caution">
    <text evidence="2">The sequence shown here is derived from an EMBL/GenBank/DDBJ whole genome shotgun (WGS) entry which is preliminary data.</text>
</comment>
<organism evidence="2 3">
    <name type="scientific">Dimorphilus gyrociliatus</name>
    <dbReference type="NCBI Taxonomy" id="2664684"/>
    <lineage>
        <taxon>Eukaryota</taxon>
        <taxon>Metazoa</taxon>
        <taxon>Spiralia</taxon>
        <taxon>Lophotrochozoa</taxon>
        <taxon>Annelida</taxon>
        <taxon>Polychaeta</taxon>
        <taxon>Polychaeta incertae sedis</taxon>
        <taxon>Dinophilidae</taxon>
        <taxon>Dimorphilus</taxon>
    </lineage>
</organism>
<reference evidence="2 3" key="1">
    <citation type="submission" date="2020-08" db="EMBL/GenBank/DDBJ databases">
        <authorList>
            <person name="Hejnol A."/>
        </authorList>
    </citation>
    <scope>NUCLEOTIDE SEQUENCE [LARGE SCALE GENOMIC DNA]</scope>
</reference>
<protein>
    <submittedName>
        <fullName evidence="2">DgyrCDS9683</fullName>
    </submittedName>
</protein>
<dbReference type="EMBL" id="CAJFCJ010000014">
    <property type="protein sequence ID" value="CAD5121148.1"/>
    <property type="molecule type" value="Genomic_DNA"/>
</dbReference>
<sequence>MTLYQLGYKDYNDYVETLDNLTESIKANLEGRNDDDWKEFDNGIVKFMKENKIPGISLTIGRNGNIIHEQTYGFANRREKVNKSNLFRIASVSKMLTSIGILRIIQNGGQLKFHQKVFGRNGILSSYSPTESGDKRLLNITVRHLLQHSGGWDREIAGDPVFYKNVGKNMKVDEPVSAQVLISYMMGQKLQFKPGSKYCYSNFGYVILGRIIEKIKGVSYEEYIKSFLTDIGVDDMRIGKTQYCHRLIEEVEYFVNPLMGPILGKSLFSTDEEEDDGSQVLLPYGSFCLESGDSDGGWLATSKSVVKLLMSLSKGEGEGCLLNKKLTNEMMKKPRYKNNKQSTCWYGLGVDVIGFDKLSFEHTGHLDGSTSIALRNDKGYCCALLSNYWPFESDYSGLLSNLLNRIEDCSLYSIPNIFGEFKESISFYSERFMLCLNVELKNLKEFNNFCRYNLNMGPSTICCCTVKGVIYCYGFWVKDSKNELLVCSKELVVEEINRIKTANLRLIYVYFVRNIDVYLLVFGQGQPNTTHYQLESDEADLERILSTPDVRVVSLTFNKERYCVVYEKDEEERDKEGGKSTRLEKKKSYRQYVEVNKEEEYDKKFNMHSRYGRMLSFLFFSETGDKIASVWNDSGSFYFSAEREMSKYQLITDCGYLYRKDKNCIQIQIEVEHDLANKVEEDKRDKVRRPTILKPPVGLIWNSKCMVKNPESSSEIMKIVDSKLPWDYFPFNLFIFHFDNGKDCWPNSKENVTISKVRYKTNKYGVYISNICNITSKELSTVSKKMLKKLEYIRFGYQTQVCGEKFDDDFIRSLKDGSSTSVKNILHFPYKFNIGEAKLTADILTISPPFIKEYAGSYIKDKKSHSRRFQVFSKPNSNAGVDNGIQSFWRSQRLQQNSNEFRLIFTNSSDKDSWLSLCLTARGQTLRIKECDNSAKGGQGEQSQTFIYSKKTKQLMNKKSKSYVCLPNYPYSPVRFESIAQQDCSLRIQMKLNKNGNYLLHNDHNLYMGVGLYDLYEVYTRIDATQHLYAFINFHPSNSETRDLSAKTIRGLHQLYNYNFKCTDSSRSPTTKEFLIGDKIKIEAKTVHYCFIKELAEDYDQYEYA</sequence>
<evidence type="ECO:0000313" key="2">
    <source>
        <dbReference type="EMBL" id="CAD5121148.1"/>
    </source>
</evidence>
<proteinExistence type="predicted"/>
<keyword evidence="3" id="KW-1185">Reference proteome</keyword>
<dbReference type="PANTHER" id="PTHR46825">
    <property type="entry name" value="D-ALANYL-D-ALANINE-CARBOXYPEPTIDASE/ENDOPEPTIDASE AMPH"/>
    <property type="match status" value="1"/>
</dbReference>
<feature type="domain" description="Beta-lactamase-related" evidence="1">
    <location>
        <begin position="41"/>
        <end position="392"/>
    </location>
</feature>
<dbReference type="InterPro" id="IPR050491">
    <property type="entry name" value="AmpC-like"/>
</dbReference>
<dbReference type="Proteomes" id="UP000549394">
    <property type="component" value="Unassembled WGS sequence"/>
</dbReference>
<evidence type="ECO:0000259" key="1">
    <source>
        <dbReference type="Pfam" id="PF00144"/>
    </source>
</evidence>
<accession>A0A7I8W307</accession>
<name>A0A7I8W307_9ANNE</name>
<dbReference type="InterPro" id="IPR001466">
    <property type="entry name" value="Beta-lactam-related"/>
</dbReference>
<evidence type="ECO:0000313" key="3">
    <source>
        <dbReference type="Proteomes" id="UP000549394"/>
    </source>
</evidence>
<dbReference type="Pfam" id="PF00144">
    <property type="entry name" value="Beta-lactamase"/>
    <property type="match status" value="1"/>
</dbReference>
<dbReference type="PANTHER" id="PTHR46825:SF9">
    <property type="entry name" value="BETA-LACTAMASE-RELATED DOMAIN-CONTAINING PROTEIN"/>
    <property type="match status" value="1"/>
</dbReference>
<dbReference type="AlphaFoldDB" id="A0A7I8W307"/>
<dbReference type="Gene3D" id="3.40.710.10">
    <property type="entry name" value="DD-peptidase/beta-lactamase superfamily"/>
    <property type="match status" value="1"/>
</dbReference>